<dbReference type="Proteomes" id="UP000758856">
    <property type="component" value="Unassembled WGS sequence"/>
</dbReference>
<evidence type="ECO:0000313" key="5">
    <source>
        <dbReference type="EMBL" id="MBM7853260.1"/>
    </source>
</evidence>
<dbReference type="Proteomes" id="UP001143400">
    <property type="component" value="Unassembled WGS sequence"/>
</dbReference>
<name>A0A9W6IYK0_9HYPH</name>
<dbReference type="Pfam" id="PF03749">
    <property type="entry name" value="SfsA"/>
    <property type="match status" value="1"/>
</dbReference>
<evidence type="ECO:0000313" key="7">
    <source>
        <dbReference type="Proteomes" id="UP001143400"/>
    </source>
</evidence>
<feature type="domain" description="SfsA N-terminal OB" evidence="3">
    <location>
        <begin position="23"/>
        <end position="86"/>
    </location>
</feature>
<organism evidence="4 7">
    <name type="scientific">Methylopila capsulata</name>
    <dbReference type="NCBI Taxonomy" id="61654"/>
    <lineage>
        <taxon>Bacteria</taxon>
        <taxon>Pseudomonadati</taxon>
        <taxon>Pseudomonadota</taxon>
        <taxon>Alphaproteobacteria</taxon>
        <taxon>Hyphomicrobiales</taxon>
        <taxon>Methylopilaceae</taxon>
        <taxon>Methylopila</taxon>
    </lineage>
</organism>
<dbReference type="NCBIfam" id="TIGR00230">
    <property type="entry name" value="sfsA"/>
    <property type="match status" value="1"/>
</dbReference>
<dbReference type="EMBL" id="BSFF01000010">
    <property type="protein sequence ID" value="GLK57525.1"/>
    <property type="molecule type" value="Genomic_DNA"/>
</dbReference>
<proteinExistence type="inferred from homology"/>
<evidence type="ECO:0000313" key="4">
    <source>
        <dbReference type="EMBL" id="GLK57525.1"/>
    </source>
</evidence>
<dbReference type="Gene3D" id="2.40.50.580">
    <property type="match status" value="1"/>
</dbReference>
<comment type="similarity">
    <text evidence="1">Belongs to the SfsA family.</text>
</comment>
<dbReference type="InterPro" id="IPR041465">
    <property type="entry name" value="SfsA_N"/>
</dbReference>
<dbReference type="Gene3D" id="3.40.1350.60">
    <property type="match status" value="1"/>
</dbReference>
<evidence type="ECO:0000256" key="1">
    <source>
        <dbReference type="HAMAP-Rule" id="MF_00095"/>
    </source>
</evidence>
<dbReference type="GO" id="GO:0003677">
    <property type="term" value="F:DNA binding"/>
    <property type="evidence" value="ECO:0007669"/>
    <property type="project" value="InterPro"/>
</dbReference>
<gene>
    <name evidence="1 4" type="primary">sfsA</name>
    <name evidence="4" type="ORF">GCM10008170_35450</name>
    <name evidence="5" type="ORF">JOD31_003511</name>
</gene>
<reference evidence="5 6" key="2">
    <citation type="submission" date="2021-01" db="EMBL/GenBank/DDBJ databases">
        <title>Genomic Encyclopedia of Type Strains, Phase IV (KMG-IV): sequencing the most valuable type-strain genomes for metagenomic binning, comparative biology and taxonomic classification.</title>
        <authorList>
            <person name="Goeker M."/>
        </authorList>
    </citation>
    <scope>NUCLEOTIDE SEQUENCE [LARGE SCALE GENOMIC DNA]</scope>
    <source>
        <strain evidence="5 6">DSM 6130</strain>
    </source>
</reference>
<dbReference type="PANTHER" id="PTHR30545:SF2">
    <property type="entry name" value="SUGAR FERMENTATION STIMULATION PROTEIN A"/>
    <property type="match status" value="1"/>
</dbReference>
<dbReference type="InterPro" id="IPR040452">
    <property type="entry name" value="SfsA_C"/>
</dbReference>
<feature type="domain" description="Sugar fermentation stimulation protein C-terminal" evidence="2">
    <location>
        <begin position="95"/>
        <end position="231"/>
    </location>
</feature>
<dbReference type="PANTHER" id="PTHR30545">
    <property type="entry name" value="SUGAR FERMENTATION STIMULATION PROTEIN A"/>
    <property type="match status" value="1"/>
</dbReference>
<comment type="caution">
    <text evidence="4">The sequence shown here is derived from an EMBL/GenBank/DDBJ whole genome shotgun (WGS) entry which is preliminary data.</text>
</comment>
<accession>A0A9W6IYK0</accession>
<dbReference type="InterPro" id="IPR005224">
    <property type="entry name" value="SfsA"/>
</dbReference>
<dbReference type="RefSeq" id="WP_246482567.1">
    <property type="nucleotide sequence ID" value="NZ_BSFF01000010.1"/>
</dbReference>
<reference evidence="4" key="1">
    <citation type="journal article" date="2014" name="Int. J. Syst. Evol. Microbiol.">
        <title>Complete genome sequence of Corynebacterium casei LMG S-19264T (=DSM 44701T), isolated from a smear-ripened cheese.</title>
        <authorList>
            <consortium name="US DOE Joint Genome Institute (JGI-PGF)"/>
            <person name="Walter F."/>
            <person name="Albersmeier A."/>
            <person name="Kalinowski J."/>
            <person name="Ruckert C."/>
        </authorList>
    </citation>
    <scope>NUCLEOTIDE SEQUENCE</scope>
    <source>
        <strain evidence="4">VKM B-1606</strain>
    </source>
</reference>
<evidence type="ECO:0000259" key="2">
    <source>
        <dbReference type="Pfam" id="PF03749"/>
    </source>
</evidence>
<protein>
    <recommendedName>
        <fullName evidence="1">Sugar fermentation stimulation protein homolog</fullName>
    </recommendedName>
</protein>
<dbReference type="EMBL" id="JAFBCY010000004">
    <property type="protein sequence ID" value="MBM7853260.1"/>
    <property type="molecule type" value="Genomic_DNA"/>
</dbReference>
<dbReference type="HAMAP" id="MF_00095">
    <property type="entry name" value="SfsA"/>
    <property type="match status" value="1"/>
</dbReference>
<evidence type="ECO:0000313" key="6">
    <source>
        <dbReference type="Proteomes" id="UP000758856"/>
    </source>
</evidence>
<sequence length="244" mass="26126">MDAATPAFPVLPYPATLVPGRLVRRYKRFLADVRLDDGREVVAHVANSGSMMGLSTPGMRVWLCPKTSGSLLWSWAVVEVEIDGRPTLVGVDTGAPNKLGLAAVAAGLLPAFAGYDSVRREVRYGVNSRIDLLLESAGRPKAFVEIKNVHLWRRGALAEFPDAVTARGAKHLVELSNEVAAGARAAMLFIVQGPAAGFAIARDVDAAYGRAFDLARARGVEAHCWSATVTLDGVRLDREVPIVD</sequence>
<dbReference type="CDD" id="cd22359">
    <property type="entry name" value="SfsA-like_bacterial"/>
    <property type="match status" value="1"/>
</dbReference>
<keyword evidence="6" id="KW-1185">Reference proteome</keyword>
<reference evidence="4" key="3">
    <citation type="submission" date="2023-01" db="EMBL/GenBank/DDBJ databases">
        <authorList>
            <person name="Sun Q."/>
            <person name="Evtushenko L."/>
        </authorList>
    </citation>
    <scope>NUCLEOTIDE SEQUENCE</scope>
    <source>
        <strain evidence="4">VKM B-1606</strain>
    </source>
</reference>
<dbReference type="Pfam" id="PF17746">
    <property type="entry name" value="SfsA_N"/>
    <property type="match status" value="1"/>
</dbReference>
<dbReference type="AlphaFoldDB" id="A0A9W6IYK0"/>
<evidence type="ECO:0000259" key="3">
    <source>
        <dbReference type="Pfam" id="PF17746"/>
    </source>
</evidence>